<dbReference type="PANTHER" id="PTHR30026:SF20">
    <property type="entry name" value="OUTER MEMBRANE PROTEIN TOLC"/>
    <property type="match status" value="1"/>
</dbReference>
<reference evidence="10" key="1">
    <citation type="submission" date="2021-02" db="EMBL/GenBank/DDBJ databases">
        <title>Fulvivirga sp. S481 isolated from sea water.</title>
        <authorList>
            <person name="Bae S.S."/>
            <person name="Baek K."/>
        </authorList>
    </citation>
    <scope>NUCLEOTIDE SEQUENCE</scope>
    <source>
        <strain evidence="10">S481</strain>
    </source>
</reference>
<evidence type="ECO:0000313" key="10">
    <source>
        <dbReference type="EMBL" id="QSE95874.1"/>
    </source>
</evidence>
<dbReference type="Gene3D" id="1.20.1600.10">
    <property type="entry name" value="Outer membrane efflux proteins (OEP)"/>
    <property type="match status" value="1"/>
</dbReference>
<evidence type="ECO:0000256" key="4">
    <source>
        <dbReference type="ARBA" id="ARBA00022452"/>
    </source>
</evidence>
<dbReference type="Proteomes" id="UP000662783">
    <property type="component" value="Chromosome"/>
</dbReference>
<dbReference type="PANTHER" id="PTHR30026">
    <property type="entry name" value="OUTER MEMBRANE PROTEIN TOLC"/>
    <property type="match status" value="1"/>
</dbReference>
<dbReference type="AlphaFoldDB" id="A0A974ZZ94"/>
<evidence type="ECO:0000256" key="5">
    <source>
        <dbReference type="ARBA" id="ARBA00022692"/>
    </source>
</evidence>
<feature type="coiled-coil region" evidence="8">
    <location>
        <begin position="116"/>
        <end position="175"/>
    </location>
</feature>
<accession>A0A974ZZ94</accession>
<evidence type="ECO:0000256" key="1">
    <source>
        <dbReference type="ARBA" id="ARBA00004442"/>
    </source>
</evidence>
<dbReference type="InterPro" id="IPR003423">
    <property type="entry name" value="OMP_efflux"/>
</dbReference>
<dbReference type="GO" id="GO:0015562">
    <property type="term" value="F:efflux transmembrane transporter activity"/>
    <property type="evidence" value="ECO:0007669"/>
    <property type="project" value="InterPro"/>
</dbReference>
<feature type="signal peptide" evidence="9">
    <location>
        <begin position="1"/>
        <end position="20"/>
    </location>
</feature>
<evidence type="ECO:0000256" key="7">
    <source>
        <dbReference type="ARBA" id="ARBA00023237"/>
    </source>
</evidence>
<keyword evidence="11" id="KW-1185">Reference proteome</keyword>
<dbReference type="EMBL" id="CP070608">
    <property type="protein sequence ID" value="QSE95874.1"/>
    <property type="molecule type" value="Genomic_DNA"/>
</dbReference>
<evidence type="ECO:0000256" key="2">
    <source>
        <dbReference type="ARBA" id="ARBA00007613"/>
    </source>
</evidence>
<name>A0A974ZZ94_9BACT</name>
<keyword evidence="3" id="KW-0813">Transport</keyword>
<organism evidence="10 11">
    <name type="scientific">Fulvivirga lutea</name>
    <dbReference type="NCBI Taxonomy" id="2810512"/>
    <lineage>
        <taxon>Bacteria</taxon>
        <taxon>Pseudomonadati</taxon>
        <taxon>Bacteroidota</taxon>
        <taxon>Cytophagia</taxon>
        <taxon>Cytophagales</taxon>
        <taxon>Fulvivirgaceae</taxon>
        <taxon>Fulvivirga</taxon>
    </lineage>
</organism>
<gene>
    <name evidence="10" type="ORF">JR347_09600</name>
</gene>
<dbReference type="GO" id="GO:0015288">
    <property type="term" value="F:porin activity"/>
    <property type="evidence" value="ECO:0007669"/>
    <property type="project" value="TreeGrafter"/>
</dbReference>
<proteinExistence type="inferred from homology"/>
<comment type="subcellular location">
    <subcellularLocation>
        <location evidence="1">Cell outer membrane</location>
    </subcellularLocation>
</comment>
<sequence length="443" mass="49812">MKRILISITTILISAGFSVAQENTLLFSEAVKIALDNNVSLKQQNNQQYVNQAQKRSSMARVAPSVNAFAQAWRVQGNQFIEQEARVVNDAETSNFYGTVDANMVLFNGMSNMNTIRQADANLEAQQHLVARTRQDVITNVSNQYLQCLLDSELLRIAQEDLKNQQTQLNQVTEMVKAGSRAKVDQYNQEATVKAAELAVLRAQIRLRRDKVTLSQTLLIDPETSFEIEQPSWSFNREELDDNTLESLYITAMSNRGDLLRAEKNVFSTKKGMAINRSAFIPTLSAYGSLNSRYSDASIPSFSDQFDANLRKEYGLRLSIPIFTGMQNNTNYVRSRVNHDNAKLDYENAKVAVKADVLNAYQNYRDASVSYDASKAQLEAAELSFRLESERYQLGVSDLVAFTQANQRYVQAKGDMAQASYTLLFQDILLQYATGTLTVDDIP</sequence>
<keyword evidence="5" id="KW-0812">Transmembrane</keyword>
<dbReference type="InterPro" id="IPR051906">
    <property type="entry name" value="TolC-like"/>
</dbReference>
<dbReference type="GO" id="GO:0009279">
    <property type="term" value="C:cell outer membrane"/>
    <property type="evidence" value="ECO:0007669"/>
    <property type="project" value="UniProtKB-SubCell"/>
</dbReference>
<dbReference type="GO" id="GO:1990281">
    <property type="term" value="C:efflux pump complex"/>
    <property type="evidence" value="ECO:0007669"/>
    <property type="project" value="TreeGrafter"/>
</dbReference>
<dbReference type="KEGG" id="fuv:JR347_09600"/>
<comment type="similarity">
    <text evidence="2">Belongs to the outer membrane factor (OMF) (TC 1.B.17) family.</text>
</comment>
<keyword evidence="4" id="KW-1134">Transmembrane beta strand</keyword>
<keyword evidence="7" id="KW-0998">Cell outer membrane</keyword>
<evidence type="ECO:0000256" key="6">
    <source>
        <dbReference type="ARBA" id="ARBA00023136"/>
    </source>
</evidence>
<evidence type="ECO:0000256" key="3">
    <source>
        <dbReference type="ARBA" id="ARBA00022448"/>
    </source>
</evidence>
<keyword evidence="8" id="KW-0175">Coiled coil</keyword>
<dbReference type="Pfam" id="PF02321">
    <property type="entry name" value="OEP"/>
    <property type="match status" value="2"/>
</dbReference>
<feature type="chain" id="PRO_5037892067" evidence="9">
    <location>
        <begin position="21"/>
        <end position="443"/>
    </location>
</feature>
<protein>
    <submittedName>
        <fullName evidence="10">TolC family protein</fullName>
    </submittedName>
</protein>
<dbReference type="SUPFAM" id="SSF56954">
    <property type="entry name" value="Outer membrane efflux proteins (OEP)"/>
    <property type="match status" value="1"/>
</dbReference>
<evidence type="ECO:0000256" key="9">
    <source>
        <dbReference type="SAM" id="SignalP"/>
    </source>
</evidence>
<evidence type="ECO:0000256" key="8">
    <source>
        <dbReference type="SAM" id="Coils"/>
    </source>
</evidence>
<keyword evidence="9" id="KW-0732">Signal</keyword>
<dbReference type="RefSeq" id="WP_205720387.1">
    <property type="nucleotide sequence ID" value="NZ_CP070608.1"/>
</dbReference>
<evidence type="ECO:0000313" key="11">
    <source>
        <dbReference type="Proteomes" id="UP000662783"/>
    </source>
</evidence>
<keyword evidence="6" id="KW-0472">Membrane</keyword>